<sequence length="129" mass="14422">MSARTTESKVGHDENMDAKIYHNPHCSKSRQALATLRDAGIEPEIIKYLDTPPSKEELSSLIDAAGLHVIDAVRTKEAEFKELGLSKDSTDEELLDAMVTHPRLIERPFVVTNKGVRMARPTEKINEIL</sequence>
<dbReference type="PROSITE" id="PS51353">
    <property type="entry name" value="ARSC"/>
    <property type="match status" value="1"/>
</dbReference>
<dbReference type="InterPro" id="IPR006660">
    <property type="entry name" value="Arsenate_reductase-like"/>
</dbReference>
<dbReference type="Pfam" id="PF03960">
    <property type="entry name" value="ArsC"/>
    <property type="match status" value="1"/>
</dbReference>
<evidence type="ECO:0000313" key="6">
    <source>
        <dbReference type="Proteomes" id="UP000058446"/>
    </source>
</evidence>
<dbReference type="SUPFAM" id="SSF52833">
    <property type="entry name" value="Thioredoxin-like"/>
    <property type="match status" value="1"/>
</dbReference>
<dbReference type="Gene3D" id="3.40.30.10">
    <property type="entry name" value="Glutaredoxin"/>
    <property type="match status" value="1"/>
</dbReference>
<evidence type="ECO:0000313" key="5">
    <source>
        <dbReference type="EMBL" id="ALA66996.1"/>
    </source>
</evidence>
<accession>A0A0K2GZT8</accession>
<keyword evidence="6" id="KW-1185">Reference proteome</keyword>
<proteinExistence type="inferred from homology"/>
<dbReference type="EC" id="1.20.4.1" evidence="3"/>
<name>A0A0K2GZT8_9CORY</name>
<dbReference type="PATRIC" id="fig|1408189.4.peg.782"/>
<comment type="similarity">
    <text evidence="1 4">Belongs to the ArsC family.</text>
</comment>
<dbReference type="GO" id="GO:0046685">
    <property type="term" value="P:response to arsenic-containing substance"/>
    <property type="evidence" value="ECO:0007669"/>
    <property type="project" value="TreeGrafter"/>
</dbReference>
<keyword evidence="2" id="KW-0560">Oxidoreductase</keyword>
<gene>
    <name evidence="5" type="ORF">CLAC_03915</name>
</gene>
<organism evidence="5 6">
    <name type="scientific">Corynebacterium lactis RW2-5</name>
    <dbReference type="NCBI Taxonomy" id="1408189"/>
    <lineage>
        <taxon>Bacteria</taxon>
        <taxon>Bacillati</taxon>
        <taxon>Actinomycetota</taxon>
        <taxon>Actinomycetes</taxon>
        <taxon>Mycobacteriales</taxon>
        <taxon>Corynebacteriaceae</taxon>
        <taxon>Corynebacterium</taxon>
    </lineage>
</organism>
<dbReference type="EMBL" id="CP006841">
    <property type="protein sequence ID" value="ALA66996.1"/>
    <property type="molecule type" value="Genomic_DNA"/>
</dbReference>
<evidence type="ECO:0000256" key="2">
    <source>
        <dbReference type="ARBA" id="ARBA00023002"/>
    </source>
</evidence>
<dbReference type="GO" id="GO:0008794">
    <property type="term" value="F:arsenate reductase (glutaredoxin) activity"/>
    <property type="evidence" value="ECO:0007669"/>
    <property type="project" value="UniProtKB-EC"/>
</dbReference>
<evidence type="ECO:0000256" key="4">
    <source>
        <dbReference type="PROSITE-ProRule" id="PRU01282"/>
    </source>
</evidence>
<dbReference type="InterPro" id="IPR036249">
    <property type="entry name" value="Thioredoxin-like_sf"/>
</dbReference>
<dbReference type="AlphaFoldDB" id="A0A0K2GZT8"/>
<dbReference type="STRING" id="1408189.CLAC_03915"/>
<protein>
    <recommendedName>
        <fullName evidence="3">arsenate reductase (glutathione/glutaredoxin)</fullName>
        <ecNumber evidence="3">1.20.4.1</ecNumber>
    </recommendedName>
</protein>
<dbReference type="InterPro" id="IPR006659">
    <property type="entry name" value="Arsenate_reductase"/>
</dbReference>
<reference evidence="5 6" key="1">
    <citation type="submission" date="2013-10" db="EMBL/GenBank/DDBJ databases">
        <title>Complete genome sequence of Corynebacterium lactis DSM 45799(T), isolated from raw cow milk.</title>
        <authorList>
            <person name="Ruckert C."/>
            <person name="Albersmeier A."/>
            <person name="Lipski A."/>
            <person name="Kalinowski J."/>
        </authorList>
    </citation>
    <scope>NUCLEOTIDE SEQUENCE [LARGE SCALE GENOMIC DNA]</scope>
    <source>
        <strain evidence="5 6">RW2-5</strain>
    </source>
</reference>
<dbReference type="NCBIfam" id="TIGR00014">
    <property type="entry name" value="arsC"/>
    <property type="match status" value="1"/>
</dbReference>
<dbReference type="PANTHER" id="PTHR30041">
    <property type="entry name" value="ARSENATE REDUCTASE"/>
    <property type="match status" value="1"/>
</dbReference>
<dbReference type="CDD" id="cd03034">
    <property type="entry name" value="ArsC_ArsC"/>
    <property type="match status" value="1"/>
</dbReference>
<dbReference type="Proteomes" id="UP000058446">
    <property type="component" value="Chromosome"/>
</dbReference>
<evidence type="ECO:0000256" key="3">
    <source>
        <dbReference type="ARBA" id="ARBA00038969"/>
    </source>
</evidence>
<dbReference type="KEGG" id="clw:CLAC_03915"/>
<dbReference type="PANTHER" id="PTHR30041:SF5">
    <property type="entry name" value="ARSENATE REDUCTASE-RELATED"/>
    <property type="match status" value="1"/>
</dbReference>
<evidence type="ECO:0000256" key="1">
    <source>
        <dbReference type="ARBA" id="ARBA00007198"/>
    </source>
</evidence>